<keyword evidence="1" id="KW-0805">Transcription regulation</keyword>
<dbReference type="InterPro" id="IPR009057">
    <property type="entry name" value="Homeodomain-like_sf"/>
</dbReference>
<dbReference type="PANTHER" id="PTHR30055">
    <property type="entry name" value="HTH-TYPE TRANSCRIPTIONAL REGULATOR RUTR"/>
    <property type="match status" value="1"/>
</dbReference>
<evidence type="ECO:0000256" key="1">
    <source>
        <dbReference type="ARBA" id="ARBA00023015"/>
    </source>
</evidence>
<proteinExistence type="predicted"/>
<accession>A0A0T6LNZ6</accession>
<evidence type="ECO:0000313" key="6">
    <source>
        <dbReference type="EMBL" id="KRV47688.1"/>
    </source>
</evidence>
<comment type="caution">
    <text evidence="6">The sequence shown here is derived from an EMBL/GenBank/DDBJ whole genome shotgun (WGS) entry which is preliminary data.</text>
</comment>
<dbReference type="InterPro" id="IPR050109">
    <property type="entry name" value="HTH-type_TetR-like_transc_reg"/>
</dbReference>
<dbReference type="EMBL" id="LLZU01000035">
    <property type="protein sequence ID" value="KRV47688.1"/>
    <property type="molecule type" value="Genomic_DNA"/>
</dbReference>
<feature type="domain" description="HTH tetR-type" evidence="5">
    <location>
        <begin position="4"/>
        <end position="64"/>
    </location>
</feature>
<dbReference type="eggNOG" id="COG1309">
    <property type="taxonomic scope" value="Bacteria"/>
</dbReference>
<dbReference type="Pfam" id="PF00440">
    <property type="entry name" value="TetR_N"/>
    <property type="match status" value="1"/>
</dbReference>
<dbReference type="InterPro" id="IPR001647">
    <property type="entry name" value="HTH_TetR"/>
</dbReference>
<dbReference type="OrthoDB" id="3472897at2"/>
<dbReference type="InterPro" id="IPR036271">
    <property type="entry name" value="Tet_transcr_reg_TetR-rel_C_sf"/>
</dbReference>
<keyword evidence="2 4" id="KW-0238">DNA-binding</keyword>
<dbReference type="Proteomes" id="UP000050867">
    <property type="component" value="Unassembled WGS sequence"/>
</dbReference>
<evidence type="ECO:0000313" key="7">
    <source>
        <dbReference type="Proteomes" id="UP000050867"/>
    </source>
</evidence>
<keyword evidence="7" id="KW-1185">Reference proteome</keyword>
<dbReference type="GO" id="GO:0003700">
    <property type="term" value="F:DNA-binding transcription factor activity"/>
    <property type="evidence" value="ECO:0007669"/>
    <property type="project" value="TreeGrafter"/>
</dbReference>
<evidence type="ECO:0000259" key="5">
    <source>
        <dbReference type="PROSITE" id="PS50977"/>
    </source>
</evidence>
<dbReference type="STRING" id="76728.AQ490_04685"/>
<dbReference type="PANTHER" id="PTHR30055:SF238">
    <property type="entry name" value="MYCOFACTOCIN BIOSYNTHESIS TRANSCRIPTIONAL REGULATOR MFTR-RELATED"/>
    <property type="match status" value="1"/>
</dbReference>
<evidence type="ECO:0000256" key="4">
    <source>
        <dbReference type="PROSITE-ProRule" id="PRU00335"/>
    </source>
</evidence>
<evidence type="ECO:0000256" key="3">
    <source>
        <dbReference type="ARBA" id="ARBA00023163"/>
    </source>
</evidence>
<gene>
    <name evidence="6" type="ORF">AQ490_04685</name>
</gene>
<dbReference type="PRINTS" id="PR00455">
    <property type="entry name" value="HTHTETR"/>
</dbReference>
<keyword evidence="3" id="KW-0804">Transcription</keyword>
<dbReference type="GO" id="GO:0000976">
    <property type="term" value="F:transcription cis-regulatory region binding"/>
    <property type="evidence" value="ECO:0007669"/>
    <property type="project" value="TreeGrafter"/>
</dbReference>
<feature type="DNA-binding region" description="H-T-H motif" evidence="4">
    <location>
        <begin position="27"/>
        <end position="46"/>
    </location>
</feature>
<dbReference type="PROSITE" id="PS50977">
    <property type="entry name" value="HTH_TETR_2"/>
    <property type="match status" value="1"/>
</dbReference>
<sequence>MQPAPARTRILDAAERLLRTVGLAHTTTKEIARAADCSEAALYKHFSSKEDLFVQVLEERLPRLGPLLAELSVDPGQRTVQENLVEIVRHAVLFYESSTPIAGSLFAEPALLRRHREGLHRLNAGPHRPLEALATYLRIERAAGRVHREADPVAAASLVLGACFQRAFLHVFSDEPYAQPLDVFATDLARTVLAGIAPRPATTGQDGDVDGGAT</sequence>
<name>A0A0T6LNZ6_WENVI</name>
<organism evidence="6 7">
    <name type="scientific">Wenjunlia vitaminophila</name>
    <name type="common">Streptomyces vitaminophilus</name>
    <dbReference type="NCBI Taxonomy" id="76728"/>
    <lineage>
        <taxon>Bacteria</taxon>
        <taxon>Bacillati</taxon>
        <taxon>Actinomycetota</taxon>
        <taxon>Actinomycetes</taxon>
        <taxon>Kitasatosporales</taxon>
        <taxon>Streptomycetaceae</taxon>
        <taxon>Wenjunlia</taxon>
    </lineage>
</organism>
<dbReference type="SUPFAM" id="SSF46689">
    <property type="entry name" value="Homeodomain-like"/>
    <property type="match status" value="1"/>
</dbReference>
<dbReference type="SUPFAM" id="SSF48498">
    <property type="entry name" value="Tetracyclin repressor-like, C-terminal domain"/>
    <property type="match status" value="1"/>
</dbReference>
<dbReference type="AlphaFoldDB" id="A0A0T6LNZ6"/>
<dbReference type="RefSeq" id="WP_018385737.1">
    <property type="nucleotide sequence ID" value="NZ_LLZU01000035.1"/>
</dbReference>
<evidence type="ECO:0000256" key="2">
    <source>
        <dbReference type="ARBA" id="ARBA00023125"/>
    </source>
</evidence>
<dbReference type="Gene3D" id="1.10.357.10">
    <property type="entry name" value="Tetracycline Repressor, domain 2"/>
    <property type="match status" value="1"/>
</dbReference>
<protein>
    <submittedName>
        <fullName evidence="6">TetR family transcriptional regulator</fullName>
    </submittedName>
</protein>
<reference evidence="6 7" key="1">
    <citation type="submission" date="2015-10" db="EMBL/GenBank/DDBJ databases">
        <title>Draft genome sequence of pyrrolomycin-producing Streptomyces vitaminophilus.</title>
        <authorList>
            <person name="Graham D.E."/>
            <person name="Mahan K.M."/>
            <person name="Klingeman D.M."/>
            <person name="Hettich R.L."/>
            <person name="Parry R.J."/>
        </authorList>
    </citation>
    <scope>NUCLEOTIDE SEQUENCE [LARGE SCALE GENOMIC DNA]</scope>
    <source>
        <strain evidence="6 7">ATCC 31673</strain>
    </source>
</reference>